<feature type="compositionally biased region" description="Basic and acidic residues" evidence="2">
    <location>
        <begin position="413"/>
        <end position="431"/>
    </location>
</feature>
<feature type="region of interest" description="Disordered" evidence="2">
    <location>
        <begin position="838"/>
        <end position="963"/>
    </location>
</feature>
<dbReference type="PANTHER" id="PTHR13992:SF39">
    <property type="entry name" value="SMRTER, ISOFORM G"/>
    <property type="match status" value="1"/>
</dbReference>
<organism evidence="4 5">
    <name type="scientific">Zymoseptoria tritici ST99CH_1A5</name>
    <dbReference type="NCBI Taxonomy" id="1276529"/>
    <lineage>
        <taxon>Eukaryota</taxon>
        <taxon>Fungi</taxon>
        <taxon>Dikarya</taxon>
        <taxon>Ascomycota</taxon>
        <taxon>Pezizomycotina</taxon>
        <taxon>Dothideomycetes</taxon>
        <taxon>Dothideomycetidae</taxon>
        <taxon>Mycosphaerellales</taxon>
        <taxon>Mycosphaerellaceae</taxon>
        <taxon>Zymoseptoria</taxon>
    </lineage>
</organism>
<feature type="coiled-coil region" evidence="1">
    <location>
        <begin position="717"/>
        <end position="748"/>
    </location>
</feature>
<dbReference type="InterPro" id="IPR051571">
    <property type="entry name" value="N-CoR_corepressor"/>
</dbReference>
<accession>A0A1Y6LS73</accession>
<dbReference type="Gene3D" id="1.20.58.1880">
    <property type="match status" value="1"/>
</dbReference>
<feature type="compositionally biased region" description="Low complexity" evidence="2">
    <location>
        <begin position="944"/>
        <end position="956"/>
    </location>
</feature>
<feature type="region of interest" description="Disordered" evidence="2">
    <location>
        <begin position="1086"/>
        <end position="1270"/>
    </location>
</feature>
<keyword evidence="1" id="KW-0175">Coiled coil</keyword>
<dbReference type="InterPro" id="IPR001005">
    <property type="entry name" value="SANT/Myb"/>
</dbReference>
<dbReference type="CDD" id="cd00167">
    <property type="entry name" value="SANT"/>
    <property type="match status" value="2"/>
</dbReference>
<feature type="compositionally biased region" description="Basic and acidic residues" evidence="2">
    <location>
        <begin position="1410"/>
        <end position="1419"/>
    </location>
</feature>
<dbReference type="PROSITE" id="PS51293">
    <property type="entry name" value="SANT"/>
    <property type="match status" value="1"/>
</dbReference>
<feature type="compositionally biased region" description="Low complexity" evidence="2">
    <location>
        <begin position="1697"/>
        <end position="1707"/>
    </location>
</feature>
<feature type="compositionally biased region" description="Basic and acidic residues" evidence="2">
    <location>
        <begin position="360"/>
        <end position="371"/>
    </location>
</feature>
<feature type="compositionally biased region" description="Basic and acidic residues" evidence="2">
    <location>
        <begin position="1676"/>
        <end position="1696"/>
    </location>
</feature>
<feature type="compositionally biased region" description="Basic and acidic residues" evidence="2">
    <location>
        <begin position="1306"/>
        <end position="1316"/>
    </location>
</feature>
<dbReference type="Proteomes" id="UP000215453">
    <property type="component" value="Chromosome 8"/>
</dbReference>
<dbReference type="Pfam" id="PF00249">
    <property type="entry name" value="Myb_DNA-binding"/>
    <property type="match status" value="2"/>
</dbReference>
<feature type="compositionally biased region" description="Acidic residues" evidence="2">
    <location>
        <begin position="524"/>
        <end position="534"/>
    </location>
</feature>
<feature type="region of interest" description="Disordered" evidence="2">
    <location>
        <begin position="159"/>
        <end position="483"/>
    </location>
</feature>
<feature type="compositionally biased region" description="Basic residues" evidence="2">
    <location>
        <begin position="840"/>
        <end position="856"/>
    </location>
</feature>
<dbReference type="Gene3D" id="1.10.10.60">
    <property type="entry name" value="Homeodomain-like"/>
    <property type="match status" value="1"/>
</dbReference>
<reference evidence="4 5" key="1">
    <citation type="submission" date="2016-10" db="EMBL/GenBank/DDBJ databases">
        <authorList>
            <person name="Varghese N."/>
        </authorList>
    </citation>
    <scope>NUCLEOTIDE SEQUENCE [LARGE SCALE GENOMIC DNA]</scope>
</reference>
<feature type="region of interest" description="Disordered" evidence="2">
    <location>
        <begin position="1"/>
        <end position="143"/>
    </location>
</feature>
<feature type="compositionally biased region" description="Basic and acidic residues" evidence="2">
    <location>
        <begin position="916"/>
        <end position="938"/>
    </location>
</feature>
<sequence>MSRDGRRDPPPETPAYLNGRAETTANRYGSRASSPSIHLPPSVPAFSFSVAPTAANSQPQQPPKPTPEAKPAPPVAEQPAAQEQKPIGDDRPIQSTATSSAPAPPANAPTAPKAAPAAPKAFHASPPPTAPKAPRALEMDAVVPPANRLHGVRSLETIGNQNAMNRGEGQQSASVTVPPSPNVTRQSLPHLTQSISPNPAPSSRFGDIAAPTGPKAMRNPSAQSAMSPRQPMMPARSETGGFSGVQDQSAPQRAATPPPSAPSGPRKQSFSVSPKLTTAAIPTAPKAARAPAMMSRPNERNMQAQQRMTERIAPTAPFGGPRNPQWGQFQGNQFPGNRSYEWRRPGLPAHTDKAGPVIPSKRDANGEERQQQRPTSQSSFNDGRGSFGEMQKRVESQEQKPSHAPPAGMTSRSRIDDKMSIDDDQSQRKSITDGPSARQNFFGKAPEEQAELIDTSSEDDELDEADAEEDATLLEAKHARKERELKSQMVDLSAREYRATTPLESIARLARLSTKDLQRQNEFREDDMDIDEGQTEPVRTTVRPTAQSSESDDGPEISTPHGGDEVTDVAIKEQSDVKDVRRLRRRSPVVVRLPYLIKKEDRQPFETTDIFQDNVKSLADAMPEVMGAIEDELQEEEEIEEDKLGTFEEHYRLWREECEELDRVKEEQDKLERQQSMEPVPELDTTMGPVVTPLAEGRMEGRRLHKFSSEYEIEQVLKQSEETARIEQEKLDREAKKVQADMEKEARLPDQLTEELVARTALLNSNRLRDPESLTLVFSYEPPTDDFTEAEQQIFIAAFKDTPKKWGEIASLLPNRTYKDCIAHYYANKWDGRFRDNRAKRFKGRRGGGRGGKGRPSRGSALMADLNRTEDVVASNENGRPKRAAAPTTFGEKEVEAKAALGGPSPAKKLGPGSRQDNDATGEKPAKKQRRAAGEGKPGRKAKTQQLAALAAAPTAIPNEERPVAPSLEEASLLTGFHTSHQAMHPPPEAQAVYTHDGYCMQPGVGDDLERGRPTGPIPKQSASSYWSVPEQTDFFKYIAHFGTDFAAIANHMGTKTQTMIKNHYSRQIEGGRSDLEDAANNANVRRERGEDLGPPPTPTPIVKRKYDNPQQASTPRAIAPQKDAMDMDEPMSLSQAPMPKHNSPPQFPPKPRYVSSAQGTPVPAPRAIPGPMPPASNPVIPPMQNPAHPRGGLGHPLGSRLGFLSDARAEPRPSMQPTSAFRMAQETSSVPPRSQPPPAQPARTLSNAPDHHYMQELHREQEKALRMQAQYDDVRDVRMEDRMPRQGVPHTHGSPAKQQIPAPAGDRKSMLEERGPTPPRNAFLGQGMGRMPAFSPSGMLPMGNAPLSSFGGRPHYQPSPKLEYSRPPSAMTSAPPQHPSNPAPSTVSTPAPEPPKRSNLLSILNSEPEETKPMKRESLVSAPTRVASPAPGPYPPRSSTPQGLSNLVPSRRETFGQPTMPQGHFHRGSFGQQGSTTPAPGLKHEHSSGNATPMQQPPQPHKQDWQSRVLGGQGSQSSPPNAPLDRDGRAPYFPHHRSSMMSSMNSRGNPSPPPHAMGHSRTSSMNSQQPAGSRDQRGAMGGPPPSSHLHNNPYGASHQPPPFSQAPPAQNRAVHSHNSSITGDPNMMPRFPSGPANDHSREEAIRRDREEADYRMRFDAISAERQRNEQFNAHRQQEQRHHDQRHQEQEMERQRQQQQMQQVQQQGAYPRGGAQPMQPPQFNSPFSQHRPGPPPQQQHQPMGVREQAMRDTEAVMQHEERRRQQEQQAQGEQFRRRQQEEQQQQQQQGLYRRGTPGYGYGQPPPPPPPPSNRR</sequence>
<dbReference type="EMBL" id="LT882683">
    <property type="protein sequence ID" value="SMY27205.1"/>
    <property type="molecule type" value="Genomic_DNA"/>
</dbReference>
<dbReference type="SUPFAM" id="SSF46689">
    <property type="entry name" value="Homeodomain-like"/>
    <property type="match status" value="2"/>
</dbReference>
<feature type="compositionally biased region" description="Low complexity" evidence="2">
    <location>
        <begin position="108"/>
        <end position="124"/>
    </location>
</feature>
<feature type="compositionally biased region" description="Basic and acidic residues" evidence="2">
    <location>
        <begin position="1639"/>
        <end position="1669"/>
    </location>
</feature>
<feature type="region of interest" description="Disordered" evidence="2">
    <location>
        <begin position="517"/>
        <end position="573"/>
    </location>
</feature>
<feature type="compositionally biased region" description="Polar residues" evidence="2">
    <location>
        <begin position="372"/>
        <end position="381"/>
    </location>
</feature>
<feature type="compositionally biased region" description="Polar residues" evidence="2">
    <location>
        <begin position="266"/>
        <end position="276"/>
    </location>
</feature>
<feature type="compositionally biased region" description="Basic and acidic residues" evidence="2">
    <location>
        <begin position="1"/>
        <end position="10"/>
    </location>
</feature>
<feature type="compositionally biased region" description="Low complexity" evidence="2">
    <location>
        <begin position="1540"/>
        <end position="1550"/>
    </location>
</feature>
<dbReference type="GO" id="GO:0006357">
    <property type="term" value="P:regulation of transcription by RNA polymerase II"/>
    <property type="evidence" value="ECO:0007669"/>
    <property type="project" value="TreeGrafter"/>
</dbReference>
<feature type="region of interest" description="Disordered" evidence="2">
    <location>
        <begin position="1282"/>
        <end position="1815"/>
    </location>
</feature>
<feature type="compositionally biased region" description="Basic and acidic residues" evidence="2">
    <location>
        <begin position="1748"/>
        <end position="1766"/>
    </location>
</feature>
<evidence type="ECO:0000256" key="1">
    <source>
        <dbReference type="SAM" id="Coils"/>
    </source>
</evidence>
<proteinExistence type="predicted"/>
<feature type="compositionally biased region" description="Polar residues" evidence="2">
    <location>
        <begin position="1440"/>
        <end position="1449"/>
    </location>
</feature>
<feature type="compositionally biased region" description="Basic and acidic residues" evidence="2">
    <location>
        <begin position="390"/>
        <end position="401"/>
    </location>
</feature>
<evidence type="ECO:0000256" key="2">
    <source>
        <dbReference type="SAM" id="MobiDB-lite"/>
    </source>
</evidence>
<feature type="compositionally biased region" description="Low complexity" evidence="2">
    <location>
        <begin position="277"/>
        <end position="292"/>
    </location>
</feature>
<feature type="compositionally biased region" description="Polar residues" evidence="2">
    <location>
        <begin position="1561"/>
        <end position="1572"/>
    </location>
</feature>
<name>A0A1Y6LS73_ZYMTR</name>
<feature type="compositionally biased region" description="Polar residues" evidence="2">
    <location>
        <begin position="159"/>
        <end position="197"/>
    </location>
</feature>
<feature type="compositionally biased region" description="Pro residues" evidence="2">
    <location>
        <begin position="1803"/>
        <end position="1815"/>
    </location>
</feature>
<evidence type="ECO:0000259" key="3">
    <source>
        <dbReference type="PROSITE" id="PS51293"/>
    </source>
</evidence>
<evidence type="ECO:0000313" key="5">
    <source>
        <dbReference type="Proteomes" id="UP000215453"/>
    </source>
</evidence>
<feature type="compositionally biased region" description="Polar residues" evidence="2">
    <location>
        <begin position="21"/>
        <end position="36"/>
    </location>
</feature>
<feature type="compositionally biased region" description="Pro residues" evidence="2">
    <location>
        <begin position="1163"/>
        <end position="1185"/>
    </location>
</feature>
<feature type="compositionally biased region" description="Polar residues" evidence="2">
    <location>
        <begin position="325"/>
        <end position="336"/>
    </location>
</feature>
<dbReference type="GO" id="GO:0034967">
    <property type="term" value="C:Set3 complex"/>
    <property type="evidence" value="ECO:0007669"/>
    <property type="project" value="TreeGrafter"/>
</dbReference>
<feature type="compositionally biased region" description="Acidic residues" evidence="2">
    <location>
        <begin position="448"/>
        <end position="472"/>
    </location>
</feature>
<feature type="compositionally biased region" description="Pro residues" evidence="2">
    <location>
        <begin position="60"/>
        <end position="76"/>
    </location>
</feature>
<feature type="compositionally biased region" description="Basic and acidic residues" evidence="2">
    <location>
        <begin position="1250"/>
        <end position="1266"/>
    </location>
</feature>
<dbReference type="PANTHER" id="PTHR13992">
    <property type="entry name" value="NUCLEAR RECEPTOR CO-REPRESSOR RELATED NCOR"/>
    <property type="match status" value="1"/>
</dbReference>
<dbReference type="InterPro" id="IPR009057">
    <property type="entry name" value="Homeodomain-like_sf"/>
</dbReference>
<dbReference type="InterPro" id="IPR017884">
    <property type="entry name" value="SANT_dom"/>
</dbReference>
<dbReference type="SMART" id="SM00717">
    <property type="entry name" value="SANT"/>
    <property type="match status" value="2"/>
</dbReference>
<feature type="domain" description="SANT" evidence="3">
    <location>
        <begin position="782"/>
        <end position="833"/>
    </location>
</feature>
<protein>
    <recommendedName>
        <fullName evidence="3">SANT domain-containing protein</fullName>
    </recommendedName>
</protein>
<evidence type="ECO:0000313" key="4">
    <source>
        <dbReference type="EMBL" id="SMY27205.1"/>
    </source>
</evidence>
<gene>
    <name evidence="4" type="ORF">ZT1A5_G8649</name>
</gene>